<keyword evidence="1" id="KW-0472">Membrane</keyword>
<comment type="caution">
    <text evidence="2">The sequence shown here is derived from an EMBL/GenBank/DDBJ whole genome shotgun (WGS) entry which is preliminary data.</text>
</comment>
<dbReference type="AlphaFoldDB" id="A0AAP0QCB9"/>
<keyword evidence="3" id="KW-1185">Reference proteome</keyword>
<keyword evidence="1" id="KW-1133">Transmembrane helix</keyword>
<proteinExistence type="predicted"/>
<accession>A0AAP0QCB9</accession>
<name>A0AAP0QCB9_9ROSI</name>
<dbReference type="EMBL" id="JBCGBO010000025">
    <property type="protein sequence ID" value="KAK9174786.1"/>
    <property type="molecule type" value="Genomic_DNA"/>
</dbReference>
<gene>
    <name evidence="2" type="ORF">WN944_026790</name>
</gene>
<protein>
    <submittedName>
        <fullName evidence="2">Uncharacterized protein</fullName>
    </submittedName>
</protein>
<evidence type="ECO:0000313" key="2">
    <source>
        <dbReference type="EMBL" id="KAK9174786.1"/>
    </source>
</evidence>
<organism evidence="2 3">
    <name type="scientific">Citrus x changshan-huyou</name>
    <dbReference type="NCBI Taxonomy" id="2935761"/>
    <lineage>
        <taxon>Eukaryota</taxon>
        <taxon>Viridiplantae</taxon>
        <taxon>Streptophyta</taxon>
        <taxon>Embryophyta</taxon>
        <taxon>Tracheophyta</taxon>
        <taxon>Spermatophyta</taxon>
        <taxon>Magnoliopsida</taxon>
        <taxon>eudicotyledons</taxon>
        <taxon>Gunneridae</taxon>
        <taxon>Pentapetalae</taxon>
        <taxon>rosids</taxon>
        <taxon>malvids</taxon>
        <taxon>Sapindales</taxon>
        <taxon>Rutaceae</taxon>
        <taxon>Aurantioideae</taxon>
        <taxon>Citrus</taxon>
    </lineage>
</organism>
<keyword evidence="1" id="KW-0812">Transmembrane</keyword>
<evidence type="ECO:0000256" key="1">
    <source>
        <dbReference type="SAM" id="Phobius"/>
    </source>
</evidence>
<dbReference type="Proteomes" id="UP001428341">
    <property type="component" value="Unassembled WGS sequence"/>
</dbReference>
<feature type="transmembrane region" description="Helical" evidence="1">
    <location>
        <begin position="12"/>
        <end position="36"/>
    </location>
</feature>
<evidence type="ECO:0000313" key="3">
    <source>
        <dbReference type="Proteomes" id="UP001428341"/>
    </source>
</evidence>
<reference evidence="2 3" key="1">
    <citation type="submission" date="2024-05" db="EMBL/GenBank/DDBJ databases">
        <title>Haplotype-resolved chromosome-level genome assembly of Huyou (Citrus changshanensis).</title>
        <authorList>
            <person name="Miao C."/>
            <person name="Chen W."/>
            <person name="Wu Y."/>
            <person name="Wang L."/>
            <person name="Zhao S."/>
            <person name="Grierson D."/>
            <person name="Xu C."/>
            <person name="Chen K."/>
        </authorList>
    </citation>
    <scope>NUCLEOTIDE SEQUENCE [LARGE SCALE GENOMIC DNA]</scope>
    <source>
        <strain evidence="2">01-14</strain>
        <tissue evidence="2">Leaf</tissue>
    </source>
</reference>
<feature type="transmembrane region" description="Helical" evidence="1">
    <location>
        <begin position="48"/>
        <end position="65"/>
    </location>
</feature>
<sequence>MGLGDALAAHSHGLVFMAAVWLLWPHAAMDLIALAMCGHGFSCRGHEAKVWLPWLCVAIVLVALAECDHGFGCHGWGFADSEFSEFS</sequence>